<comment type="caution">
    <text evidence="1">The sequence shown here is derived from an EMBL/GenBank/DDBJ whole genome shotgun (WGS) entry which is preliminary data.</text>
</comment>
<organism evidence="1 2">
    <name type="scientific">Vermiconidia calcicola</name>
    <dbReference type="NCBI Taxonomy" id="1690605"/>
    <lineage>
        <taxon>Eukaryota</taxon>
        <taxon>Fungi</taxon>
        <taxon>Dikarya</taxon>
        <taxon>Ascomycota</taxon>
        <taxon>Pezizomycotina</taxon>
        <taxon>Dothideomycetes</taxon>
        <taxon>Dothideomycetidae</taxon>
        <taxon>Mycosphaerellales</taxon>
        <taxon>Extremaceae</taxon>
        <taxon>Vermiconidia</taxon>
    </lineage>
</organism>
<proteinExistence type="predicted"/>
<evidence type="ECO:0000313" key="2">
    <source>
        <dbReference type="Proteomes" id="UP001281147"/>
    </source>
</evidence>
<gene>
    <name evidence="1" type="ORF">LTR37_012783</name>
</gene>
<name>A0ACC3MZJ5_9PEZI</name>
<dbReference type="EMBL" id="JAUTXU010000120">
    <property type="protein sequence ID" value="KAK3706405.1"/>
    <property type="molecule type" value="Genomic_DNA"/>
</dbReference>
<reference evidence="1" key="1">
    <citation type="submission" date="2023-07" db="EMBL/GenBank/DDBJ databases">
        <title>Black Yeasts Isolated from many extreme environments.</title>
        <authorList>
            <person name="Coleine C."/>
            <person name="Stajich J.E."/>
            <person name="Selbmann L."/>
        </authorList>
    </citation>
    <scope>NUCLEOTIDE SEQUENCE</scope>
    <source>
        <strain evidence="1">CCFEE 5714</strain>
    </source>
</reference>
<sequence>MRRDIDRHPRRIKDVLTEERMRKEFFDGCSKNEAKAVKAFVSANAENALKTKPKNDASTPSADCEVECGSNANTGGCARSDAQFVVAFVEDVRYSGVAAVLCFASTMDALPPLLISVVCNAASTFTLANDGTTG</sequence>
<dbReference type="Proteomes" id="UP001281147">
    <property type="component" value="Unassembled WGS sequence"/>
</dbReference>
<accession>A0ACC3MZJ5</accession>
<keyword evidence="2" id="KW-1185">Reference proteome</keyword>
<evidence type="ECO:0000313" key="1">
    <source>
        <dbReference type="EMBL" id="KAK3706405.1"/>
    </source>
</evidence>
<protein>
    <submittedName>
        <fullName evidence="1">Uncharacterized protein</fullName>
    </submittedName>
</protein>